<dbReference type="InterPro" id="IPR001806">
    <property type="entry name" value="Small_GTPase"/>
</dbReference>
<name>A0AAV2ARR9_9ARAC</name>
<dbReference type="PANTHER" id="PTHR46350:SF2">
    <property type="entry name" value="RAS LIKE FAMILY 10 MEMBER B"/>
    <property type="match status" value="1"/>
</dbReference>
<dbReference type="PROSITE" id="PS51419">
    <property type="entry name" value="RAB"/>
    <property type="match status" value="1"/>
</dbReference>
<evidence type="ECO:0000313" key="2">
    <source>
        <dbReference type="EMBL" id="CAL1286110.1"/>
    </source>
</evidence>
<dbReference type="InterPro" id="IPR005225">
    <property type="entry name" value="Small_GTP-bd"/>
</dbReference>
<accession>A0AAV2ARR9</accession>
<dbReference type="SMART" id="SM00175">
    <property type="entry name" value="RAB"/>
    <property type="match status" value="1"/>
</dbReference>
<dbReference type="PROSITE" id="PS51421">
    <property type="entry name" value="RAS"/>
    <property type="match status" value="1"/>
</dbReference>
<dbReference type="InterPro" id="IPR027417">
    <property type="entry name" value="P-loop_NTPase"/>
</dbReference>
<dbReference type="SMART" id="SM00174">
    <property type="entry name" value="RHO"/>
    <property type="match status" value="1"/>
</dbReference>
<organism evidence="2 3">
    <name type="scientific">Larinioides sclopetarius</name>
    <dbReference type="NCBI Taxonomy" id="280406"/>
    <lineage>
        <taxon>Eukaryota</taxon>
        <taxon>Metazoa</taxon>
        <taxon>Ecdysozoa</taxon>
        <taxon>Arthropoda</taxon>
        <taxon>Chelicerata</taxon>
        <taxon>Arachnida</taxon>
        <taxon>Araneae</taxon>
        <taxon>Araneomorphae</taxon>
        <taxon>Entelegynae</taxon>
        <taxon>Araneoidea</taxon>
        <taxon>Araneidae</taxon>
        <taxon>Larinioides</taxon>
    </lineage>
</organism>
<dbReference type="InterPro" id="IPR052661">
    <property type="entry name" value="Ras-like_GTPase_Reg"/>
</dbReference>
<dbReference type="AlphaFoldDB" id="A0AAV2ARR9"/>
<proteinExistence type="predicted"/>
<comment type="caution">
    <text evidence="2">The sequence shown here is derived from an EMBL/GenBank/DDBJ whole genome shotgun (WGS) entry which is preliminary data.</text>
</comment>
<dbReference type="GO" id="GO:0005525">
    <property type="term" value="F:GTP binding"/>
    <property type="evidence" value="ECO:0007669"/>
    <property type="project" value="InterPro"/>
</dbReference>
<reference evidence="2 3" key="1">
    <citation type="submission" date="2024-04" db="EMBL/GenBank/DDBJ databases">
        <authorList>
            <person name="Rising A."/>
            <person name="Reimegard J."/>
            <person name="Sonavane S."/>
            <person name="Akerstrom W."/>
            <person name="Nylinder S."/>
            <person name="Hedman E."/>
            <person name="Kallberg Y."/>
        </authorList>
    </citation>
    <scope>NUCLEOTIDE SEQUENCE [LARGE SCALE GENOMIC DNA]</scope>
</reference>
<protein>
    <recommendedName>
        <fullName evidence="4">Ras-like protein family member 10B</fullName>
    </recommendedName>
</protein>
<dbReference type="PANTHER" id="PTHR46350">
    <property type="entry name" value="RAS LIKE FAMILY 10 MEMBER B-RELATED"/>
    <property type="match status" value="1"/>
</dbReference>
<keyword evidence="3" id="KW-1185">Reference proteome</keyword>
<dbReference type="Pfam" id="PF00071">
    <property type="entry name" value="Ras"/>
    <property type="match status" value="1"/>
</dbReference>
<dbReference type="PRINTS" id="PR00449">
    <property type="entry name" value="RASTRNSFRMNG"/>
</dbReference>
<evidence type="ECO:0000313" key="3">
    <source>
        <dbReference type="Proteomes" id="UP001497382"/>
    </source>
</evidence>
<dbReference type="EMBL" id="CAXIEN010000198">
    <property type="protein sequence ID" value="CAL1286110.1"/>
    <property type="molecule type" value="Genomic_DNA"/>
</dbReference>
<dbReference type="GO" id="GO:0003924">
    <property type="term" value="F:GTPase activity"/>
    <property type="evidence" value="ECO:0007669"/>
    <property type="project" value="InterPro"/>
</dbReference>
<feature type="region of interest" description="Disordered" evidence="1">
    <location>
        <begin position="1"/>
        <end position="28"/>
    </location>
</feature>
<evidence type="ECO:0008006" key="4">
    <source>
        <dbReference type="Google" id="ProtNLM"/>
    </source>
</evidence>
<dbReference type="SMART" id="SM00173">
    <property type="entry name" value="RAS"/>
    <property type="match status" value="1"/>
</dbReference>
<dbReference type="Proteomes" id="UP001497382">
    <property type="component" value="Unassembled WGS sequence"/>
</dbReference>
<dbReference type="SUPFAM" id="SSF52540">
    <property type="entry name" value="P-loop containing nucleoside triphosphate hydrolases"/>
    <property type="match status" value="1"/>
</dbReference>
<gene>
    <name evidence="2" type="ORF">LARSCL_LOCUS14063</name>
</gene>
<dbReference type="NCBIfam" id="TIGR00231">
    <property type="entry name" value="small_GTP"/>
    <property type="match status" value="1"/>
</dbReference>
<evidence type="ECO:0000256" key="1">
    <source>
        <dbReference type="SAM" id="MobiDB-lite"/>
    </source>
</evidence>
<dbReference type="Gene3D" id="3.40.50.300">
    <property type="entry name" value="P-loop containing nucleotide triphosphate hydrolases"/>
    <property type="match status" value="1"/>
</dbReference>
<sequence length="350" mass="39994">MDWSSPGVSPPLSANDSPAAQGCAGNRIDPEKVTPFRWFSVARFTAELTSRWKTGKGRHALRGKRCVSLKITERETIANRIQIETKLDTKRRSKVIAGERDVGINQTPATGMVNAEEILSEVDYTNFSKRYSYQNVELANDMQVIKVIILGAAGVGKTSLIRQFVYSEFGEEYFPTDSKSVYNPTVVFNEHIYSMRVVDLPVIPYFPANSVNEWVDFRNYGLRSASAYILVFDLNDLETFQYVKSIRDQICDTRDMHNVPLFIVGNKQDLLRGRERREVAGLVKKHWKCGYVECSARHNWHVVLLFKELVRVLDYADYGQKLSSYSSPRFESLHAHRDRRGDSVVKCSIM</sequence>